<dbReference type="GO" id="GO:0005829">
    <property type="term" value="C:cytosol"/>
    <property type="evidence" value="ECO:0007669"/>
    <property type="project" value="TreeGrafter"/>
</dbReference>
<dbReference type="PANTHER" id="PTHR10728:SF40">
    <property type="entry name" value="PATATIN FAMILY PROTEIN"/>
    <property type="match status" value="1"/>
</dbReference>
<feature type="domain" description="PLA2c" evidence="4">
    <location>
        <begin position="22"/>
        <end position="118"/>
    </location>
</feature>
<protein>
    <recommendedName>
        <fullName evidence="4">PLA2c domain-containing protein</fullName>
    </recommendedName>
</protein>
<evidence type="ECO:0000256" key="3">
    <source>
        <dbReference type="PROSITE-ProRule" id="PRU00555"/>
    </source>
</evidence>
<name>A0A7R9FF44_9NEOP</name>
<keyword evidence="3" id="KW-0442">Lipid degradation</keyword>
<dbReference type="InterPro" id="IPR016035">
    <property type="entry name" value="Acyl_Trfase/lysoPLipase"/>
</dbReference>
<evidence type="ECO:0000256" key="2">
    <source>
        <dbReference type="ARBA" id="ARBA00023098"/>
    </source>
</evidence>
<dbReference type="Gene3D" id="3.40.1090.10">
    <property type="entry name" value="Cytosolic phospholipase A2 catalytic domain"/>
    <property type="match status" value="1"/>
</dbReference>
<dbReference type="PANTHER" id="PTHR10728">
    <property type="entry name" value="CYTOSOLIC PHOSPHOLIPASE A2"/>
    <property type="match status" value="1"/>
</dbReference>
<dbReference type="PROSITE" id="PS51210">
    <property type="entry name" value="PLA2C"/>
    <property type="match status" value="1"/>
</dbReference>
<reference evidence="5" key="1">
    <citation type="submission" date="2020-11" db="EMBL/GenBank/DDBJ databases">
        <authorList>
            <person name="Tran Van P."/>
        </authorList>
    </citation>
    <scope>NUCLEOTIDE SEQUENCE</scope>
</reference>
<organism evidence="5">
    <name type="scientific">Timema tahoe</name>
    <dbReference type="NCBI Taxonomy" id="61484"/>
    <lineage>
        <taxon>Eukaryota</taxon>
        <taxon>Metazoa</taxon>
        <taxon>Ecdysozoa</taxon>
        <taxon>Arthropoda</taxon>
        <taxon>Hexapoda</taxon>
        <taxon>Insecta</taxon>
        <taxon>Pterygota</taxon>
        <taxon>Neoptera</taxon>
        <taxon>Polyneoptera</taxon>
        <taxon>Phasmatodea</taxon>
        <taxon>Timematodea</taxon>
        <taxon>Timematoidea</taxon>
        <taxon>Timematidae</taxon>
        <taxon>Timema</taxon>
    </lineage>
</organism>
<dbReference type="GO" id="GO:0046475">
    <property type="term" value="P:glycerophospholipid catabolic process"/>
    <property type="evidence" value="ECO:0007669"/>
    <property type="project" value="TreeGrafter"/>
</dbReference>
<evidence type="ECO:0000256" key="1">
    <source>
        <dbReference type="ARBA" id="ARBA00022801"/>
    </source>
</evidence>
<accession>A0A7R9FF44</accession>
<evidence type="ECO:0000313" key="5">
    <source>
        <dbReference type="EMBL" id="CAD7452322.1"/>
    </source>
</evidence>
<keyword evidence="1 3" id="KW-0378">Hydrolase</keyword>
<dbReference type="AlphaFoldDB" id="A0A7R9FF44"/>
<keyword evidence="2 3" id="KW-0443">Lipid metabolism</keyword>
<dbReference type="Pfam" id="PF01735">
    <property type="entry name" value="PLA2_B"/>
    <property type="match status" value="1"/>
</dbReference>
<proteinExistence type="predicted"/>
<dbReference type="GO" id="GO:0005509">
    <property type="term" value="F:calcium ion binding"/>
    <property type="evidence" value="ECO:0007669"/>
    <property type="project" value="TreeGrafter"/>
</dbReference>
<dbReference type="SUPFAM" id="SSF52151">
    <property type="entry name" value="FabD/lysophospholipase-like"/>
    <property type="match status" value="1"/>
</dbReference>
<dbReference type="GO" id="GO:0005544">
    <property type="term" value="F:calcium-dependent phospholipid binding"/>
    <property type="evidence" value="ECO:0007669"/>
    <property type="project" value="TreeGrafter"/>
</dbReference>
<sequence>MPRSSSEPDRFLNTIVNATIAKAFVTSPDLRLSCDLSEEENNFLDRRRVRVKEALETYLGGEPAPRHVDEAEVPRVAVLGSGGGFRAMVAFSSVLKTLHETGVFPCVTYLASLSGSSW</sequence>
<dbReference type="InterPro" id="IPR002642">
    <property type="entry name" value="LysoPLipase_cat_dom"/>
</dbReference>
<dbReference type="EMBL" id="OE000074">
    <property type="protein sequence ID" value="CAD7452322.1"/>
    <property type="molecule type" value="Genomic_DNA"/>
</dbReference>
<dbReference type="GO" id="GO:0047498">
    <property type="term" value="F:calcium-dependent phospholipase A2 activity"/>
    <property type="evidence" value="ECO:0007669"/>
    <property type="project" value="TreeGrafter"/>
</dbReference>
<gene>
    <name evidence="5" type="ORF">TTEB3V08_LOCUS505</name>
</gene>
<evidence type="ECO:0000259" key="4">
    <source>
        <dbReference type="PROSITE" id="PS51210"/>
    </source>
</evidence>